<reference evidence="3" key="1">
    <citation type="submission" date="2022-07" db="EMBL/GenBank/DDBJ databases">
        <title>Phylogenomic reconstructions and comparative analyses of Kickxellomycotina fungi.</title>
        <authorList>
            <person name="Reynolds N.K."/>
            <person name="Stajich J.E."/>
            <person name="Barry K."/>
            <person name="Grigoriev I.V."/>
            <person name="Crous P."/>
            <person name="Smith M.E."/>
        </authorList>
    </citation>
    <scope>NUCLEOTIDE SEQUENCE</scope>
    <source>
        <strain evidence="3">NRRL 1565</strain>
    </source>
</reference>
<feature type="transmembrane region" description="Helical" evidence="2">
    <location>
        <begin position="123"/>
        <end position="142"/>
    </location>
</feature>
<gene>
    <name evidence="3" type="primary">ERC1_3</name>
    <name evidence="3" type="ORF">H4R20_001970</name>
</gene>
<dbReference type="NCBIfam" id="TIGR00797">
    <property type="entry name" value="matE"/>
    <property type="match status" value="1"/>
</dbReference>
<dbReference type="AlphaFoldDB" id="A0A9W8HWE9"/>
<feature type="transmembrane region" description="Helical" evidence="2">
    <location>
        <begin position="75"/>
        <end position="102"/>
    </location>
</feature>
<sequence length="353" mass="38857">MTSLLLAIGQEPRVAELSGMYMRAQIFGVLPWSVFEACKRYLQSQGIMRAGALVLLVVLPIHILNNYLLVYSPTFGIGFVGAAIATIISEWLMVAGMIIYVLNSRAMETWGGWDFRALRNMSTFYRLALPAVIMMCAEWITFELLSIGASYFGPTQLVASAVMINTHVQVVHINNGIGFGTSPRIGNLIGAAKPRLAHITSCVAIATSSFVGIMCTLFLAVFGDWWISVYTSDPAVVPEVRKIITISYIFTTFNGLNAVLGAIMRGLGRQKTSAAIHLLGYHLCAIPLGAYLGFGLKMQVSGLWWGVCAGILVVFVSQVVYIYKLVNWKDEVRLCMARLRQSRANSDENQEHE</sequence>
<organism evidence="3 4">
    <name type="scientific">Coemansia guatemalensis</name>
    <dbReference type="NCBI Taxonomy" id="2761395"/>
    <lineage>
        <taxon>Eukaryota</taxon>
        <taxon>Fungi</taxon>
        <taxon>Fungi incertae sedis</taxon>
        <taxon>Zoopagomycota</taxon>
        <taxon>Kickxellomycotina</taxon>
        <taxon>Kickxellomycetes</taxon>
        <taxon>Kickxellales</taxon>
        <taxon>Kickxellaceae</taxon>
        <taxon>Coemansia</taxon>
    </lineage>
</organism>
<protein>
    <submittedName>
        <fullName evidence="3">Ethionine resistance protein</fullName>
    </submittedName>
</protein>
<keyword evidence="2" id="KW-1133">Transmembrane helix</keyword>
<keyword evidence="2" id="KW-0472">Membrane</keyword>
<name>A0A9W8HWE9_9FUNG</name>
<dbReference type="GO" id="GO:0042910">
    <property type="term" value="F:xenobiotic transmembrane transporter activity"/>
    <property type="evidence" value="ECO:0007669"/>
    <property type="project" value="InterPro"/>
</dbReference>
<dbReference type="EMBL" id="JANBUO010000261">
    <property type="protein sequence ID" value="KAJ2805735.1"/>
    <property type="molecule type" value="Genomic_DNA"/>
</dbReference>
<dbReference type="OrthoDB" id="2126698at2759"/>
<accession>A0A9W8HWE9</accession>
<evidence type="ECO:0000313" key="3">
    <source>
        <dbReference type="EMBL" id="KAJ2805735.1"/>
    </source>
</evidence>
<dbReference type="Proteomes" id="UP001140094">
    <property type="component" value="Unassembled WGS sequence"/>
</dbReference>
<feature type="transmembrane region" description="Helical" evidence="2">
    <location>
        <begin position="302"/>
        <end position="323"/>
    </location>
</feature>
<dbReference type="Pfam" id="PF01554">
    <property type="entry name" value="MatE"/>
    <property type="match status" value="2"/>
</dbReference>
<proteinExistence type="inferred from homology"/>
<keyword evidence="4" id="KW-1185">Reference proteome</keyword>
<dbReference type="GO" id="GO:0015297">
    <property type="term" value="F:antiporter activity"/>
    <property type="evidence" value="ECO:0007669"/>
    <property type="project" value="InterPro"/>
</dbReference>
<feature type="transmembrane region" description="Helical" evidence="2">
    <location>
        <begin position="196"/>
        <end position="223"/>
    </location>
</feature>
<feature type="transmembrane region" description="Helical" evidence="2">
    <location>
        <begin position="275"/>
        <end position="296"/>
    </location>
</feature>
<feature type="transmembrane region" description="Helical" evidence="2">
    <location>
        <begin position="243"/>
        <end position="263"/>
    </location>
</feature>
<comment type="caution">
    <text evidence="3">The sequence shown here is derived from an EMBL/GenBank/DDBJ whole genome shotgun (WGS) entry which is preliminary data.</text>
</comment>
<dbReference type="InterPro" id="IPR002528">
    <property type="entry name" value="MATE_fam"/>
</dbReference>
<keyword evidence="2" id="KW-0812">Transmembrane</keyword>
<feature type="transmembrane region" description="Helical" evidence="2">
    <location>
        <begin position="154"/>
        <end position="175"/>
    </location>
</feature>
<comment type="similarity">
    <text evidence="1">Belongs to the multi antimicrobial extrusion (MATE) (TC 2.A.66.1) family.</text>
</comment>
<evidence type="ECO:0000256" key="1">
    <source>
        <dbReference type="ARBA" id="ARBA00010199"/>
    </source>
</evidence>
<feature type="transmembrane region" description="Helical" evidence="2">
    <location>
        <begin position="50"/>
        <end position="69"/>
    </location>
</feature>
<dbReference type="GO" id="GO:0016020">
    <property type="term" value="C:membrane"/>
    <property type="evidence" value="ECO:0007669"/>
    <property type="project" value="InterPro"/>
</dbReference>
<evidence type="ECO:0000256" key="2">
    <source>
        <dbReference type="SAM" id="Phobius"/>
    </source>
</evidence>
<evidence type="ECO:0000313" key="4">
    <source>
        <dbReference type="Proteomes" id="UP001140094"/>
    </source>
</evidence>
<dbReference type="PANTHER" id="PTHR11206">
    <property type="entry name" value="MULTIDRUG RESISTANCE PROTEIN"/>
    <property type="match status" value="1"/>
</dbReference>